<dbReference type="Pfam" id="PF00593">
    <property type="entry name" value="TonB_dep_Rec_b-barrel"/>
    <property type="match status" value="1"/>
</dbReference>
<evidence type="ECO:0000256" key="5">
    <source>
        <dbReference type="ARBA" id="ARBA00022692"/>
    </source>
</evidence>
<dbReference type="AlphaFoldDB" id="A0A0R2XVJ9"/>
<dbReference type="SUPFAM" id="SSF56935">
    <property type="entry name" value="Porins"/>
    <property type="match status" value="1"/>
</dbReference>
<evidence type="ECO:0000259" key="14">
    <source>
        <dbReference type="Pfam" id="PF00593"/>
    </source>
</evidence>
<evidence type="ECO:0000256" key="1">
    <source>
        <dbReference type="ARBA" id="ARBA00004571"/>
    </source>
</evidence>
<dbReference type="PANTHER" id="PTHR30069:SF29">
    <property type="entry name" value="HEMOGLOBIN AND HEMOGLOBIN-HAPTOGLOBIN-BINDING PROTEIN 1-RELATED"/>
    <property type="match status" value="1"/>
</dbReference>
<evidence type="ECO:0000256" key="6">
    <source>
        <dbReference type="ARBA" id="ARBA00022729"/>
    </source>
</evidence>
<keyword evidence="5 11" id="KW-0812">Transmembrane</keyword>
<dbReference type="Pfam" id="PF07715">
    <property type="entry name" value="Plug"/>
    <property type="match status" value="1"/>
</dbReference>
<evidence type="ECO:0000256" key="12">
    <source>
        <dbReference type="RuleBase" id="RU003357"/>
    </source>
</evidence>
<comment type="caution">
    <text evidence="16">The sequence shown here is derived from an EMBL/GenBank/DDBJ whole genome shotgun (WGS) entry which is preliminary data.</text>
</comment>
<keyword evidence="7 12" id="KW-0798">TonB box</keyword>
<dbReference type="PANTHER" id="PTHR30069">
    <property type="entry name" value="TONB-DEPENDENT OUTER MEMBRANE RECEPTOR"/>
    <property type="match status" value="1"/>
</dbReference>
<keyword evidence="3 11" id="KW-0813">Transport</keyword>
<dbReference type="InterPro" id="IPR012910">
    <property type="entry name" value="Plug_dom"/>
</dbReference>
<evidence type="ECO:0000256" key="13">
    <source>
        <dbReference type="SAM" id="SignalP"/>
    </source>
</evidence>
<evidence type="ECO:0000256" key="4">
    <source>
        <dbReference type="ARBA" id="ARBA00022452"/>
    </source>
</evidence>
<sequence>MKRRLASFFTILALSPSLGLSQNPESPTETAPEPASVDDLSVVYEAAYFDQFQPVSVNDMVSRIPGIGLALGGGGGGGGGGRGLGGGAGEILINGQRITGKSNEGRSQLSRISADDVDYIEIIRGTSEEIDVRGGGQVVNIVLRAAQSRSSIAAEISTDRMQDSKLAPGARLSYSGQNGNLNYLFHIQSDPNYVNQVIRESSFDPEGVATERRLEESTRDQTNYETSVNLGYQFEKSMVQLNALYGQTAPPTDITRGIIGLAEDNPSVNLEREANQGRRDNWELGGDYEYSFDNRSKFRFLFIVNDRDFDFTRERFQLGSDEETKDLFLFSAARDRERIARSSYTFNLLAGQAIETGVEIAQTIRDSEIRLGNDDEGGEPSAAHGGLFPVDVDNALSSVEEIRSEYFAIHNWQLTDSMSLETALVYESSEITQSGDVGNSRSFGFFKPRVDYRYNLTESLQFRATAEKTVSQLSFSDFSATTDNSDDDQDTIAGNPNIRQEQTWRYDLNLEYRLPNNIGVLNSKFYYRDVSDVIDRIDVSPSPDNLQSARGNIGNGTRYGLNLDASTQLSYLGLPNALFTVRLGINESELLDPFLGIERRFGWSRRWNGRTEFRHDVNKYNLSYGFNYSTQAREGSNYTRIDVFDIEREIPDYDLNLFFEKRAFGGVTFRFDMRNANDRNFCRERTRFDGATVDGIVEEIENSCRQPGVRYSLKIRNTF</sequence>
<evidence type="ECO:0000256" key="10">
    <source>
        <dbReference type="ARBA" id="ARBA00023237"/>
    </source>
</evidence>
<gene>
    <name evidence="16" type="ORF">ABS26_01750</name>
</gene>
<evidence type="ECO:0000256" key="11">
    <source>
        <dbReference type="PROSITE-ProRule" id="PRU01360"/>
    </source>
</evidence>
<dbReference type="PROSITE" id="PS52016">
    <property type="entry name" value="TONB_DEPENDENT_REC_3"/>
    <property type="match status" value="1"/>
</dbReference>
<dbReference type="InterPro" id="IPR036942">
    <property type="entry name" value="Beta-barrel_TonB_sf"/>
</dbReference>
<evidence type="ECO:0000256" key="8">
    <source>
        <dbReference type="ARBA" id="ARBA00023136"/>
    </source>
</evidence>
<accession>A0A0R2XVJ9</accession>
<evidence type="ECO:0000256" key="2">
    <source>
        <dbReference type="ARBA" id="ARBA00008143"/>
    </source>
</evidence>
<name>A0A0R2XVJ9_9GAMM</name>
<dbReference type="InterPro" id="IPR039426">
    <property type="entry name" value="TonB-dep_rcpt-like"/>
</dbReference>
<keyword evidence="9" id="KW-0675">Receptor</keyword>
<comment type="similarity">
    <text evidence="2">Belongs to the TonB-dependent receptor family. Hemoglobin/haptoglobin binding protein subfamily.</text>
</comment>
<dbReference type="GO" id="GO:0009279">
    <property type="term" value="C:cell outer membrane"/>
    <property type="evidence" value="ECO:0007669"/>
    <property type="project" value="UniProtKB-SubCell"/>
</dbReference>
<dbReference type="Proteomes" id="UP000052124">
    <property type="component" value="Unassembled WGS sequence"/>
</dbReference>
<dbReference type="Gene3D" id="2.40.170.20">
    <property type="entry name" value="TonB-dependent receptor, beta-barrel domain"/>
    <property type="match status" value="1"/>
</dbReference>
<evidence type="ECO:0000256" key="3">
    <source>
        <dbReference type="ARBA" id="ARBA00022448"/>
    </source>
</evidence>
<keyword evidence="6 13" id="KW-0732">Signal</keyword>
<keyword evidence="4 11" id="KW-1134">Transmembrane beta strand</keyword>
<comment type="subcellular location">
    <subcellularLocation>
        <location evidence="1 11">Cell outer membrane</location>
        <topology evidence="1 11">Multi-pass membrane protein</topology>
    </subcellularLocation>
</comment>
<feature type="domain" description="TonB-dependent receptor plug" evidence="15">
    <location>
        <begin position="43"/>
        <end position="127"/>
    </location>
</feature>
<evidence type="ECO:0000259" key="15">
    <source>
        <dbReference type="Pfam" id="PF07715"/>
    </source>
</evidence>
<evidence type="ECO:0000256" key="7">
    <source>
        <dbReference type="ARBA" id="ARBA00023077"/>
    </source>
</evidence>
<dbReference type="GO" id="GO:0044718">
    <property type="term" value="P:siderophore transmembrane transport"/>
    <property type="evidence" value="ECO:0007669"/>
    <property type="project" value="TreeGrafter"/>
</dbReference>
<evidence type="ECO:0000313" key="17">
    <source>
        <dbReference type="Proteomes" id="UP000052124"/>
    </source>
</evidence>
<keyword evidence="8 11" id="KW-0472">Membrane</keyword>
<reference evidence="16 17" key="1">
    <citation type="submission" date="2015-10" db="EMBL/GenBank/DDBJ databases">
        <title>Metagenome-Assembled Genomes uncover a global brackish microbiome.</title>
        <authorList>
            <person name="Hugerth L.W."/>
            <person name="Larsson J."/>
            <person name="Alneberg J."/>
            <person name="Lindh M.V."/>
            <person name="Legrand C."/>
            <person name="Pinhassi J."/>
            <person name="Andersson A.F."/>
        </authorList>
    </citation>
    <scope>NUCLEOTIDE SEQUENCE [LARGE SCALE GENOMIC DNA]</scope>
    <source>
        <strain evidence="16">BACL3 MAG-120531-bin86</strain>
    </source>
</reference>
<dbReference type="InterPro" id="IPR000531">
    <property type="entry name" value="Beta-barrel_TonB"/>
</dbReference>
<evidence type="ECO:0000313" key="16">
    <source>
        <dbReference type="EMBL" id="KRP38244.1"/>
    </source>
</evidence>
<feature type="domain" description="TonB-dependent receptor-like beta-barrel" evidence="14">
    <location>
        <begin position="245"/>
        <end position="659"/>
    </location>
</feature>
<feature type="signal peptide" evidence="13">
    <location>
        <begin position="1"/>
        <end position="21"/>
    </location>
</feature>
<feature type="chain" id="PRO_5006428267" evidence="13">
    <location>
        <begin position="22"/>
        <end position="719"/>
    </location>
</feature>
<protein>
    <submittedName>
        <fullName evidence="16">Uncharacterized protein</fullName>
    </submittedName>
</protein>
<dbReference type="GO" id="GO:0015344">
    <property type="term" value="F:siderophore uptake transmembrane transporter activity"/>
    <property type="evidence" value="ECO:0007669"/>
    <property type="project" value="TreeGrafter"/>
</dbReference>
<proteinExistence type="inferred from homology"/>
<dbReference type="InterPro" id="IPR037066">
    <property type="entry name" value="Plug_dom_sf"/>
</dbReference>
<evidence type="ECO:0000256" key="9">
    <source>
        <dbReference type="ARBA" id="ARBA00023170"/>
    </source>
</evidence>
<dbReference type="EMBL" id="LIDH01000212">
    <property type="protein sequence ID" value="KRP38244.1"/>
    <property type="molecule type" value="Genomic_DNA"/>
</dbReference>
<organism evidence="16 17">
    <name type="scientific">OM182 bacterium BACL3 MAG-120531-bin86</name>
    <dbReference type="NCBI Taxonomy" id="1655628"/>
    <lineage>
        <taxon>Bacteria</taxon>
        <taxon>Pseudomonadati</taxon>
        <taxon>Pseudomonadota</taxon>
        <taxon>Gammaproteobacteria</taxon>
        <taxon>OMG group</taxon>
        <taxon>OM182 clade</taxon>
    </lineage>
</organism>
<dbReference type="Gene3D" id="2.170.130.10">
    <property type="entry name" value="TonB-dependent receptor, plug domain"/>
    <property type="match status" value="1"/>
</dbReference>
<keyword evidence="10 11" id="KW-0998">Cell outer membrane</keyword>